<dbReference type="GO" id="GO:0000978">
    <property type="term" value="F:RNA polymerase II cis-regulatory region sequence-specific DNA binding"/>
    <property type="evidence" value="ECO:0007669"/>
    <property type="project" value="TreeGrafter"/>
</dbReference>
<dbReference type="InterPro" id="IPR036864">
    <property type="entry name" value="Zn2-C6_fun-type_DNA-bd_sf"/>
</dbReference>
<evidence type="ECO:0000313" key="10">
    <source>
        <dbReference type="Proteomes" id="UP000799750"/>
    </source>
</evidence>
<dbReference type="PROSITE" id="PS50048">
    <property type="entry name" value="ZN2_CY6_FUNGAL_2"/>
    <property type="match status" value="1"/>
</dbReference>
<feature type="compositionally biased region" description="Polar residues" evidence="7">
    <location>
        <begin position="1"/>
        <end position="11"/>
    </location>
</feature>
<dbReference type="SMART" id="SM00906">
    <property type="entry name" value="Fungal_trans"/>
    <property type="match status" value="1"/>
</dbReference>
<dbReference type="PROSITE" id="PS00463">
    <property type="entry name" value="ZN2_CY6_FUNGAL_1"/>
    <property type="match status" value="1"/>
</dbReference>
<keyword evidence="4" id="KW-0238">DNA-binding</keyword>
<protein>
    <recommendedName>
        <fullName evidence="8">Zn(2)-C6 fungal-type domain-containing protein</fullName>
    </recommendedName>
</protein>
<evidence type="ECO:0000259" key="8">
    <source>
        <dbReference type="PROSITE" id="PS50048"/>
    </source>
</evidence>
<proteinExistence type="predicted"/>
<evidence type="ECO:0000256" key="1">
    <source>
        <dbReference type="ARBA" id="ARBA00022723"/>
    </source>
</evidence>
<keyword evidence="5" id="KW-0804">Transcription</keyword>
<dbReference type="Gene3D" id="4.10.240.10">
    <property type="entry name" value="Zn(2)-C6 fungal-type DNA-binding domain"/>
    <property type="match status" value="1"/>
</dbReference>
<dbReference type="GO" id="GO:0005634">
    <property type="term" value="C:nucleus"/>
    <property type="evidence" value="ECO:0007669"/>
    <property type="project" value="TreeGrafter"/>
</dbReference>
<name>A0A6A6QF50_9PEZI</name>
<dbReference type="OrthoDB" id="4337792at2759"/>
<dbReference type="SUPFAM" id="SSF57701">
    <property type="entry name" value="Zn2/Cys6 DNA-binding domain"/>
    <property type="match status" value="1"/>
</dbReference>
<dbReference type="SMART" id="SM00066">
    <property type="entry name" value="GAL4"/>
    <property type="match status" value="1"/>
</dbReference>
<evidence type="ECO:0000313" key="9">
    <source>
        <dbReference type="EMBL" id="KAF2490666.1"/>
    </source>
</evidence>
<evidence type="ECO:0000256" key="3">
    <source>
        <dbReference type="ARBA" id="ARBA00023015"/>
    </source>
</evidence>
<dbReference type="PANTHER" id="PTHR31944:SF131">
    <property type="entry name" value="HEME-RESPONSIVE ZINC FINGER TRANSCRIPTION FACTOR HAP1"/>
    <property type="match status" value="1"/>
</dbReference>
<feature type="domain" description="Zn(2)-C6 fungal-type" evidence="8">
    <location>
        <begin position="22"/>
        <end position="51"/>
    </location>
</feature>
<dbReference type="CDD" id="cd12148">
    <property type="entry name" value="fungal_TF_MHR"/>
    <property type="match status" value="1"/>
</dbReference>
<dbReference type="InterPro" id="IPR007219">
    <property type="entry name" value="XnlR_reg_dom"/>
</dbReference>
<evidence type="ECO:0000256" key="2">
    <source>
        <dbReference type="ARBA" id="ARBA00022833"/>
    </source>
</evidence>
<dbReference type="PANTHER" id="PTHR31944">
    <property type="entry name" value="HEME-RESPONSIVE ZINC FINGER TRANSCRIPTION FACTOR HAP1"/>
    <property type="match status" value="1"/>
</dbReference>
<dbReference type="Pfam" id="PF00172">
    <property type="entry name" value="Zn_clus"/>
    <property type="match status" value="1"/>
</dbReference>
<evidence type="ECO:0000256" key="4">
    <source>
        <dbReference type="ARBA" id="ARBA00023125"/>
    </source>
</evidence>
<evidence type="ECO:0000256" key="6">
    <source>
        <dbReference type="ARBA" id="ARBA00023242"/>
    </source>
</evidence>
<accession>A0A6A6QF50</accession>
<sequence>MISSAPESTPKTPRYRRRSARSCQECRRRKVKCDRKEPCSHCVLSKNTCIYTPGHVHTAAHLGEPNAAPSLAASYTTPLQFSSSSSSRGINVIQQFEPGPSPLSLNTRGDHDNGRNSSLSQPVDPALNEIHESNELNHLARPLEQSFSSTATGRAIETPLVSPPPSNSSLGNVAHSPQKRQFALNKSRLFGQTHWTNAAHEFKKIGEFLSSESGNSTDDEVVRCLKAEIRASLQKCKLLAKSMKTTRPSRCFSFPAPIFSATEKDLADQMAHLYTSRFESAFRILHMPSFRNEYEEYWRNPSEAAGALQFKVQLVIAIGSSLHREACEIAKIRSAACEWVYAAQNWLSGPLEKDRVSISGLQVQCLLFLARQTLAISGDLTWIAIGTLINTAMQMGLHRDPKHFVKMSVLQGEVRRRLWATIMEMNAQASLDAGVPPTLPFDDFDTVAPSNVDDVDIDECTRVLEERPETTITDTSLQRSLFGSLRARLNILRRMNGICSETSYDEVPALSSVINSACRECSTCVKRSNGVDGAIFKQNLADLFVRRFLLALHRPFASRARTNPMFYYSRKTSLDAATALLSPTPDEEFSRLVMLGSGIFKSRIIHASLALTSELLIEAEEPGASSTTQLLLPNYRKMLVDAVREARRQLALRMQSGETNVRLHMKLSIALSQAECTEAGTSLQRHMAQSAKDSLQMSYAMIQARSGPPSEWSQSDENIFTPGEDDFQGFADGFQFHDILGTADIVIDEAFGPGLPFC</sequence>
<dbReference type="InterPro" id="IPR051430">
    <property type="entry name" value="Fungal_TF_Env_Response"/>
</dbReference>
<feature type="region of interest" description="Disordered" evidence="7">
    <location>
        <begin position="93"/>
        <end position="122"/>
    </location>
</feature>
<keyword evidence="2" id="KW-0862">Zinc</keyword>
<reference evidence="9" key="1">
    <citation type="journal article" date="2020" name="Stud. Mycol.">
        <title>101 Dothideomycetes genomes: a test case for predicting lifestyles and emergence of pathogens.</title>
        <authorList>
            <person name="Haridas S."/>
            <person name="Albert R."/>
            <person name="Binder M."/>
            <person name="Bloem J."/>
            <person name="Labutti K."/>
            <person name="Salamov A."/>
            <person name="Andreopoulos B."/>
            <person name="Baker S."/>
            <person name="Barry K."/>
            <person name="Bills G."/>
            <person name="Bluhm B."/>
            <person name="Cannon C."/>
            <person name="Castanera R."/>
            <person name="Culley D."/>
            <person name="Daum C."/>
            <person name="Ezra D."/>
            <person name="Gonzalez J."/>
            <person name="Henrissat B."/>
            <person name="Kuo A."/>
            <person name="Liang C."/>
            <person name="Lipzen A."/>
            <person name="Lutzoni F."/>
            <person name="Magnuson J."/>
            <person name="Mondo S."/>
            <person name="Nolan M."/>
            <person name="Ohm R."/>
            <person name="Pangilinan J."/>
            <person name="Park H.-J."/>
            <person name="Ramirez L."/>
            <person name="Alfaro M."/>
            <person name="Sun H."/>
            <person name="Tritt A."/>
            <person name="Yoshinaga Y."/>
            <person name="Zwiers L.-H."/>
            <person name="Turgeon B."/>
            <person name="Goodwin S."/>
            <person name="Spatafora J."/>
            <person name="Crous P."/>
            <person name="Grigoriev I."/>
        </authorList>
    </citation>
    <scope>NUCLEOTIDE SEQUENCE</scope>
    <source>
        <strain evidence="9">CBS 269.34</strain>
    </source>
</reference>
<keyword evidence="6" id="KW-0539">Nucleus</keyword>
<dbReference type="GO" id="GO:0008270">
    <property type="term" value="F:zinc ion binding"/>
    <property type="evidence" value="ECO:0007669"/>
    <property type="project" value="InterPro"/>
</dbReference>
<dbReference type="Pfam" id="PF04082">
    <property type="entry name" value="Fungal_trans"/>
    <property type="match status" value="1"/>
</dbReference>
<dbReference type="GO" id="GO:0001228">
    <property type="term" value="F:DNA-binding transcription activator activity, RNA polymerase II-specific"/>
    <property type="evidence" value="ECO:0007669"/>
    <property type="project" value="TreeGrafter"/>
</dbReference>
<dbReference type="Proteomes" id="UP000799750">
    <property type="component" value="Unassembled WGS sequence"/>
</dbReference>
<dbReference type="EMBL" id="MU004197">
    <property type="protein sequence ID" value="KAF2490666.1"/>
    <property type="molecule type" value="Genomic_DNA"/>
</dbReference>
<evidence type="ECO:0000256" key="5">
    <source>
        <dbReference type="ARBA" id="ARBA00023163"/>
    </source>
</evidence>
<dbReference type="GO" id="GO:0006351">
    <property type="term" value="P:DNA-templated transcription"/>
    <property type="evidence" value="ECO:0007669"/>
    <property type="project" value="InterPro"/>
</dbReference>
<feature type="region of interest" description="Disordered" evidence="7">
    <location>
        <begin position="1"/>
        <end position="21"/>
    </location>
</feature>
<organism evidence="9 10">
    <name type="scientific">Lophium mytilinum</name>
    <dbReference type="NCBI Taxonomy" id="390894"/>
    <lineage>
        <taxon>Eukaryota</taxon>
        <taxon>Fungi</taxon>
        <taxon>Dikarya</taxon>
        <taxon>Ascomycota</taxon>
        <taxon>Pezizomycotina</taxon>
        <taxon>Dothideomycetes</taxon>
        <taxon>Pleosporomycetidae</taxon>
        <taxon>Mytilinidiales</taxon>
        <taxon>Mytilinidiaceae</taxon>
        <taxon>Lophium</taxon>
    </lineage>
</organism>
<keyword evidence="10" id="KW-1185">Reference proteome</keyword>
<dbReference type="AlphaFoldDB" id="A0A6A6QF50"/>
<evidence type="ECO:0000256" key="7">
    <source>
        <dbReference type="SAM" id="MobiDB-lite"/>
    </source>
</evidence>
<gene>
    <name evidence="9" type="ORF">BU16DRAFT_160062</name>
</gene>
<dbReference type="InterPro" id="IPR001138">
    <property type="entry name" value="Zn2Cys6_DnaBD"/>
</dbReference>
<keyword evidence="3" id="KW-0805">Transcription regulation</keyword>
<dbReference type="CDD" id="cd00067">
    <property type="entry name" value="GAL4"/>
    <property type="match status" value="1"/>
</dbReference>
<keyword evidence="1" id="KW-0479">Metal-binding</keyword>